<dbReference type="Proteomes" id="UP000018144">
    <property type="component" value="Unassembled WGS sequence"/>
</dbReference>
<evidence type="ECO:0000256" key="2">
    <source>
        <dbReference type="ARBA" id="ARBA00022692"/>
    </source>
</evidence>
<feature type="transmembrane region" description="Helical" evidence="6">
    <location>
        <begin position="323"/>
        <end position="341"/>
    </location>
</feature>
<keyword evidence="4 6" id="KW-0472">Membrane</keyword>
<feature type="transmembrane region" description="Helical" evidence="6">
    <location>
        <begin position="165"/>
        <end position="186"/>
    </location>
</feature>
<proteinExistence type="predicted"/>
<feature type="compositionally biased region" description="Basic and acidic residues" evidence="5">
    <location>
        <begin position="495"/>
        <end position="508"/>
    </location>
</feature>
<feature type="transmembrane region" description="Helical" evidence="6">
    <location>
        <begin position="405"/>
        <end position="424"/>
    </location>
</feature>
<protein>
    <submittedName>
        <fullName evidence="7">Similar to UNC93-like protein C922.05c acc. no. Q9URX1</fullName>
    </submittedName>
</protein>
<dbReference type="SUPFAM" id="SSF103473">
    <property type="entry name" value="MFS general substrate transporter"/>
    <property type="match status" value="1"/>
</dbReference>
<evidence type="ECO:0000256" key="3">
    <source>
        <dbReference type="ARBA" id="ARBA00022989"/>
    </source>
</evidence>
<keyword evidence="8" id="KW-1185">Reference proteome</keyword>
<feature type="transmembrane region" description="Helical" evidence="6">
    <location>
        <begin position="131"/>
        <end position="153"/>
    </location>
</feature>
<dbReference type="OrthoDB" id="196103at2759"/>
<comment type="subcellular location">
    <subcellularLocation>
        <location evidence="1">Membrane</location>
        <topology evidence="1">Multi-pass membrane protein</topology>
    </subcellularLocation>
</comment>
<evidence type="ECO:0000256" key="4">
    <source>
        <dbReference type="ARBA" id="ARBA00023136"/>
    </source>
</evidence>
<dbReference type="InterPro" id="IPR036259">
    <property type="entry name" value="MFS_trans_sf"/>
</dbReference>
<feature type="transmembrane region" description="Helical" evidence="6">
    <location>
        <begin position="436"/>
        <end position="456"/>
    </location>
</feature>
<gene>
    <name evidence="7" type="ORF">PCON_12327</name>
</gene>
<keyword evidence="2 6" id="KW-0812">Transmembrane</keyword>
<dbReference type="EMBL" id="HF935724">
    <property type="protein sequence ID" value="CCX32057.1"/>
    <property type="molecule type" value="Genomic_DNA"/>
</dbReference>
<dbReference type="Pfam" id="PF05978">
    <property type="entry name" value="UNC-93"/>
    <property type="match status" value="1"/>
</dbReference>
<dbReference type="GO" id="GO:0016020">
    <property type="term" value="C:membrane"/>
    <property type="evidence" value="ECO:0007669"/>
    <property type="project" value="UniProtKB-SubCell"/>
</dbReference>
<dbReference type="OMA" id="VSEHAYV"/>
<dbReference type="InterPro" id="IPR051617">
    <property type="entry name" value="UNC-93-like_regulator"/>
</dbReference>
<feature type="region of interest" description="Disordered" evidence="5">
    <location>
        <begin position="480"/>
        <end position="508"/>
    </location>
</feature>
<reference evidence="7 8" key="1">
    <citation type="journal article" date="2013" name="PLoS Genet.">
        <title>The genome and development-dependent transcriptomes of Pyronema confluens: a window into fungal evolution.</title>
        <authorList>
            <person name="Traeger S."/>
            <person name="Altegoer F."/>
            <person name="Freitag M."/>
            <person name="Gabaldon T."/>
            <person name="Kempken F."/>
            <person name="Kumar A."/>
            <person name="Marcet-Houben M."/>
            <person name="Poggeler S."/>
            <person name="Stajich J.E."/>
            <person name="Nowrousian M."/>
        </authorList>
    </citation>
    <scope>NUCLEOTIDE SEQUENCE [LARGE SCALE GENOMIC DNA]</scope>
    <source>
        <strain evidence="8">CBS 100304</strain>
        <tissue evidence="7">Vegetative mycelium</tissue>
    </source>
</reference>
<feature type="transmembrane region" description="Helical" evidence="6">
    <location>
        <begin position="370"/>
        <end position="393"/>
    </location>
</feature>
<evidence type="ECO:0000256" key="6">
    <source>
        <dbReference type="SAM" id="Phobius"/>
    </source>
</evidence>
<feature type="transmembrane region" description="Helical" evidence="6">
    <location>
        <begin position="106"/>
        <end position="125"/>
    </location>
</feature>
<dbReference type="eggNOG" id="KOG3098">
    <property type="taxonomic scope" value="Eukaryota"/>
</dbReference>
<sequence length="508" mass="55716">MSASAEEAAVAAADEEIVLQNASRPIKIGPLTLPPWRSPISQIILTGFVCFLCPGMFNALSGMGGGGQLDSSVVSNANTALYTTFAVFGFGAGTFLNYYGARVTMAIGGFGYCVYSASLLCYNHTKNQGFVTFAGALLGICAAFLWCAQGTVMMSYPTENEKGRYIGLFWGIFNLGAVIGSCIPIGNNWNSTENKAVNDGTYVGFLVLMICGGILAFLLVPPNKIVRKDGTRVQRIRHPSALDEFKGLYQTLFSDPYIILLFPFFWASNWFYTYQMNAYNLFMFNTRTRSFTGLWYWLAQIVGSLAFGAFLDNQKLTRRNRAIAGWVILFVIVNVVWGGGLKPELQMARPPKGADVTKYFRGMDVYEPGFAGYCFLYVFYGLLDATWQTYAYWVMGALSNDPRKLAYFAGFYKGIQSAGAAVVWGMDTGRASYRTLFGTSWGLCVAGMIIAIPVIWMRVHDTEVTAEDFVHAGETAELDSAAQPAAEVAPTEMPVSEKEGHVMTERAA</sequence>
<feature type="transmembrane region" description="Helical" evidence="6">
    <location>
        <begin position="43"/>
        <end position="60"/>
    </location>
</feature>
<accession>U4LKF2</accession>
<feature type="transmembrane region" description="Helical" evidence="6">
    <location>
        <begin position="201"/>
        <end position="220"/>
    </location>
</feature>
<dbReference type="CDD" id="cd06178">
    <property type="entry name" value="MFS_unc93-like"/>
    <property type="match status" value="1"/>
</dbReference>
<evidence type="ECO:0000313" key="7">
    <source>
        <dbReference type="EMBL" id="CCX32057.1"/>
    </source>
</evidence>
<name>U4LKF2_PYROM</name>
<dbReference type="Gene3D" id="1.20.1250.20">
    <property type="entry name" value="MFS general substrate transporter like domains"/>
    <property type="match status" value="1"/>
</dbReference>
<feature type="transmembrane region" description="Helical" evidence="6">
    <location>
        <begin position="80"/>
        <end position="99"/>
    </location>
</feature>
<feature type="transmembrane region" description="Helical" evidence="6">
    <location>
        <begin position="256"/>
        <end position="274"/>
    </location>
</feature>
<evidence type="ECO:0000256" key="1">
    <source>
        <dbReference type="ARBA" id="ARBA00004141"/>
    </source>
</evidence>
<dbReference type="AlphaFoldDB" id="U4LKF2"/>
<dbReference type="PANTHER" id="PTHR23294:SF59">
    <property type="entry name" value="UNC93-LIKE PROTEIN C922.05C"/>
    <property type="match status" value="1"/>
</dbReference>
<evidence type="ECO:0000313" key="8">
    <source>
        <dbReference type="Proteomes" id="UP000018144"/>
    </source>
</evidence>
<dbReference type="InterPro" id="IPR010291">
    <property type="entry name" value="Ion_channel_UNC-93"/>
</dbReference>
<keyword evidence="3 6" id="KW-1133">Transmembrane helix</keyword>
<feature type="transmembrane region" description="Helical" evidence="6">
    <location>
        <begin position="294"/>
        <end position="311"/>
    </location>
</feature>
<evidence type="ECO:0000256" key="5">
    <source>
        <dbReference type="SAM" id="MobiDB-lite"/>
    </source>
</evidence>
<organism evidence="7 8">
    <name type="scientific">Pyronema omphalodes (strain CBS 100304)</name>
    <name type="common">Pyronema confluens</name>
    <dbReference type="NCBI Taxonomy" id="1076935"/>
    <lineage>
        <taxon>Eukaryota</taxon>
        <taxon>Fungi</taxon>
        <taxon>Dikarya</taxon>
        <taxon>Ascomycota</taxon>
        <taxon>Pezizomycotina</taxon>
        <taxon>Pezizomycetes</taxon>
        <taxon>Pezizales</taxon>
        <taxon>Pyronemataceae</taxon>
        <taxon>Pyronema</taxon>
    </lineage>
</organism>
<dbReference type="PANTHER" id="PTHR23294">
    <property type="entry name" value="ET TRANSLATION PRODUCT-RELATED"/>
    <property type="match status" value="1"/>
</dbReference>